<dbReference type="Pfam" id="PF00289">
    <property type="entry name" value="Biotin_carb_N"/>
    <property type="match status" value="1"/>
</dbReference>
<evidence type="ECO:0000256" key="2">
    <source>
        <dbReference type="ARBA" id="ARBA00013263"/>
    </source>
</evidence>
<dbReference type="InterPro" id="IPR011054">
    <property type="entry name" value="Rudment_hybrid_motif"/>
</dbReference>
<gene>
    <name evidence="11" type="ORF">FHU41_000427</name>
</gene>
<dbReference type="InterPro" id="IPR005482">
    <property type="entry name" value="Biotin_COase_C"/>
</dbReference>
<evidence type="ECO:0000256" key="5">
    <source>
        <dbReference type="ARBA" id="ARBA00022840"/>
    </source>
</evidence>
<dbReference type="InterPro" id="IPR051602">
    <property type="entry name" value="ACC_Biotin_Carboxylase"/>
</dbReference>
<comment type="function">
    <text evidence="1">This protein is a component of the acetyl coenzyme A carboxylase complex; first, biotin carboxylase catalyzes the carboxylation of the carrier protein and then the transcarboxylase transfers the carboxyl group to form malonyl-CoA.</text>
</comment>
<dbReference type="Pfam" id="PF02785">
    <property type="entry name" value="Biotin_carb_C"/>
    <property type="match status" value="1"/>
</dbReference>
<dbReference type="SUPFAM" id="SSF51246">
    <property type="entry name" value="Rudiment single hybrid motif"/>
    <property type="match status" value="1"/>
</dbReference>
<dbReference type="Proteomes" id="UP000521748">
    <property type="component" value="Unassembled WGS sequence"/>
</dbReference>
<dbReference type="PROSITE" id="PS00866">
    <property type="entry name" value="CPSASE_1"/>
    <property type="match status" value="1"/>
</dbReference>
<proteinExistence type="predicted"/>
<keyword evidence="12" id="KW-1185">Reference proteome</keyword>
<evidence type="ECO:0000256" key="7">
    <source>
        <dbReference type="ARBA" id="ARBA00048600"/>
    </source>
</evidence>
<dbReference type="SUPFAM" id="SSF56059">
    <property type="entry name" value="Glutathione synthetase ATP-binding domain-like"/>
    <property type="match status" value="1"/>
</dbReference>
<feature type="domain" description="Biotin carboxylation" evidence="10">
    <location>
        <begin position="3"/>
        <end position="451"/>
    </location>
</feature>
<evidence type="ECO:0000259" key="10">
    <source>
        <dbReference type="PROSITE" id="PS50979"/>
    </source>
</evidence>
<evidence type="ECO:0000256" key="8">
    <source>
        <dbReference type="PROSITE-ProRule" id="PRU00409"/>
    </source>
</evidence>
<dbReference type="PROSITE" id="PS50975">
    <property type="entry name" value="ATP_GRASP"/>
    <property type="match status" value="1"/>
</dbReference>
<keyword evidence="5 8" id="KW-0067">ATP-binding</keyword>
<dbReference type="InterPro" id="IPR005479">
    <property type="entry name" value="CPAse_ATP-bd"/>
</dbReference>
<dbReference type="Pfam" id="PF02786">
    <property type="entry name" value="CPSase_L_D2"/>
    <property type="match status" value="1"/>
</dbReference>
<evidence type="ECO:0000256" key="1">
    <source>
        <dbReference type="ARBA" id="ARBA00003761"/>
    </source>
</evidence>
<dbReference type="PANTHER" id="PTHR48095:SF2">
    <property type="entry name" value="BIOTIN CARBOXYLASE, CHLOROPLASTIC"/>
    <property type="match status" value="1"/>
</dbReference>
<sequence>MSSMHRLLVANRGEIAVRIIRTAREMGIETILACSEVDRESLAAQLADEIAVIGPAPASKSYLDQQAVLEAARRSRADAIHPGYGFLSENAGFARQVLDAGITWVGPSPEAIEQMGNKSQARQAARGAGVPTLRGTDGILDPALRPEEVEQFGEQIGFPLVVKASAGGGGRGIRLVTSVKDLVQTVDLARAEAAAAFGSPDVYLEQFIEQARHVEVQILGDGQQVIHLGDRDCSLQRRQQKLVEEAPAPDLPEEVRSEIRNSSVQLALACSYSGLGTVEFLYDPRSGQAAFIEMNTRLQVEHPVTELITGLDLVREQLLIAAGNPLRLGQQDVTFNGHAFEFRLNAEDPANNFMPSPGTLSRLQWPEGPGIRLDSGVRVGSAVAPFYDSLLAKIIVWDESRETALSRARRALGEAEIEGVHTTLPLLKALAARAELAEVSHHSKFIETNPDFWEVLA</sequence>
<evidence type="ECO:0000313" key="12">
    <source>
        <dbReference type="Proteomes" id="UP000521748"/>
    </source>
</evidence>
<dbReference type="GO" id="GO:0046872">
    <property type="term" value="F:metal ion binding"/>
    <property type="evidence" value="ECO:0007669"/>
    <property type="project" value="InterPro"/>
</dbReference>
<dbReference type="SUPFAM" id="SSF52440">
    <property type="entry name" value="PreATP-grasp domain"/>
    <property type="match status" value="1"/>
</dbReference>
<dbReference type="AlphaFoldDB" id="A0A7Y9S5S7"/>
<dbReference type="InterPro" id="IPR016185">
    <property type="entry name" value="PreATP-grasp_dom_sf"/>
</dbReference>
<dbReference type="PROSITE" id="PS00867">
    <property type="entry name" value="CPSASE_2"/>
    <property type="match status" value="1"/>
</dbReference>
<dbReference type="GO" id="GO:0005524">
    <property type="term" value="F:ATP binding"/>
    <property type="evidence" value="ECO:0007669"/>
    <property type="project" value="UniProtKB-UniRule"/>
</dbReference>
<comment type="catalytic activity">
    <reaction evidence="7">
        <text>N(6)-biotinyl-L-lysyl-[protein] + hydrogencarbonate + ATP = N(6)-carboxybiotinyl-L-lysyl-[protein] + ADP + phosphate + H(+)</text>
        <dbReference type="Rhea" id="RHEA:13501"/>
        <dbReference type="Rhea" id="RHEA-COMP:10505"/>
        <dbReference type="Rhea" id="RHEA-COMP:10506"/>
        <dbReference type="ChEBI" id="CHEBI:15378"/>
        <dbReference type="ChEBI" id="CHEBI:17544"/>
        <dbReference type="ChEBI" id="CHEBI:30616"/>
        <dbReference type="ChEBI" id="CHEBI:43474"/>
        <dbReference type="ChEBI" id="CHEBI:83144"/>
        <dbReference type="ChEBI" id="CHEBI:83145"/>
        <dbReference type="ChEBI" id="CHEBI:456216"/>
        <dbReference type="EC" id="6.3.4.14"/>
    </reaction>
</comment>
<feature type="domain" description="ATP-grasp" evidence="9">
    <location>
        <begin position="122"/>
        <end position="322"/>
    </location>
</feature>
<dbReference type="EMBL" id="JACBYQ010000001">
    <property type="protein sequence ID" value="NYE94206.1"/>
    <property type="molecule type" value="Genomic_DNA"/>
</dbReference>
<dbReference type="EC" id="6.3.4.14" evidence="2"/>
<accession>A0A7Y9S5S7</accession>
<keyword evidence="6" id="KW-0092">Biotin</keyword>
<dbReference type="InterPro" id="IPR011764">
    <property type="entry name" value="Biotin_carboxylation_dom"/>
</dbReference>
<dbReference type="FunFam" id="3.40.50.20:FF:000010">
    <property type="entry name" value="Propionyl-CoA carboxylase subunit alpha"/>
    <property type="match status" value="1"/>
</dbReference>
<dbReference type="PANTHER" id="PTHR48095">
    <property type="entry name" value="PYRUVATE CARBOXYLASE SUBUNIT A"/>
    <property type="match status" value="1"/>
</dbReference>
<comment type="caution">
    <text evidence="11">The sequence shown here is derived from an EMBL/GenBank/DDBJ whole genome shotgun (WGS) entry which is preliminary data.</text>
</comment>
<keyword evidence="4 8" id="KW-0547">Nucleotide-binding</keyword>
<evidence type="ECO:0000313" key="11">
    <source>
        <dbReference type="EMBL" id="NYE94206.1"/>
    </source>
</evidence>
<dbReference type="SMART" id="SM00878">
    <property type="entry name" value="Biotin_carb_C"/>
    <property type="match status" value="1"/>
</dbReference>
<dbReference type="Gene3D" id="3.30.470.20">
    <property type="entry name" value="ATP-grasp fold, B domain"/>
    <property type="match status" value="1"/>
</dbReference>
<protein>
    <recommendedName>
        <fullName evidence="2">biotin carboxylase</fullName>
        <ecNumber evidence="2">6.3.4.14</ecNumber>
    </recommendedName>
</protein>
<reference evidence="11 12" key="1">
    <citation type="submission" date="2020-07" db="EMBL/GenBank/DDBJ databases">
        <title>Sequencing the genomes of 1000 actinobacteria strains.</title>
        <authorList>
            <person name="Klenk H.-P."/>
        </authorList>
    </citation>
    <scope>NUCLEOTIDE SEQUENCE [LARGE SCALE GENOMIC DNA]</scope>
    <source>
        <strain evidence="11 12">DSM 102047</strain>
    </source>
</reference>
<evidence type="ECO:0000259" key="9">
    <source>
        <dbReference type="PROSITE" id="PS50975"/>
    </source>
</evidence>
<evidence type="ECO:0000256" key="4">
    <source>
        <dbReference type="ARBA" id="ARBA00022741"/>
    </source>
</evidence>
<dbReference type="InterPro" id="IPR011761">
    <property type="entry name" value="ATP-grasp"/>
</dbReference>
<organism evidence="11 12">
    <name type="scientific">Psychromicrobium silvestre</name>
    <dbReference type="NCBI Taxonomy" id="1645614"/>
    <lineage>
        <taxon>Bacteria</taxon>
        <taxon>Bacillati</taxon>
        <taxon>Actinomycetota</taxon>
        <taxon>Actinomycetes</taxon>
        <taxon>Micrococcales</taxon>
        <taxon>Micrococcaceae</taxon>
        <taxon>Psychromicrobium</taxon>
    </lineage>
</organism>
<dbReference type="GO" id="GO:0004075">
    <property type="term" value="F:biotin carboxylase activity"/>
    <property type="evidence" value="ECO:0007669"/>
    <property type="project" value="UniProtKB-EC"/>
</dbReference>
<evidence type="ECO:0000256" key="6">
    <source>
        <dbReference type="ARBA" id="ARBA00023267"/>
    </source>
</evidence>
<evidence type="ECO:0000256" key="3">
    <source>
        <dbReference type="ARBA" id="ARBA00022598"/>
    </source>
</evidence>
<dbReference type="PROSITE" id="PS50979">
    <property type="entry name" value="BC"/>
    <property type="match status" value="1"/>
</dbReference>
<dbReference type="InterPro" id="IPR005481">
    <property type="entry name" value="BC-like_N"/>
</dbReference>
<name>A0A7Y9S5S7_9MICC</name>
<keyword evidence="3 11" id="KW-0436">Ligase</keyword>